<gene>
    <name evidence="1" type="ORF">HKD39_12385</name>
</gene>
<accession>A0A849AI43</accession>
<dbReference type="RefSeq" id="WP_171200171.1">
    <property type="nucleotide sequence ID" value="NZ_JABEND010000006.1"/>
</dbReference>
<evidence type="ECO:0000313" key="1">
    <source>
        <dbReference type="EMBL" id="NNG36492.1"/>
    </source>
</evidence>
<dbReference type="Proteomes" id="UP000562984">
    <property type="component" value="Unassembled WGS sequence"/>
</dbReference>
<name>A0A849AI43_9ACTN</name>
<organism evidence="1 2">
    <name type="scientific">Nakamurella aerolata</name>
    <dbReference type="NCBI Taxonomy" id="1656892"/>
    <lineage>
        <taxon>Bacteria</taxon>
        <taxon>Bacillati</taxon>
        <taxon>Actinomycetota</taxon>
        <taxon>Actinomycetes</taxon>
        <taxon>Nakamurellales</taxon>
        <taxon>Nakamurellaceae</taxon>
        <taxon>Nakamurella</taxon>
    </lineage>
</organism>
<dbReference type="AlphaFoldDB" id="A0A849AI43"/>
<dbReference type="EMBL" id="JABEND010000006">
    <property type="protein sequence ID" value="NNG36492.1"/>
    <property type="molecule type" value="Genomic_DNA"/>
</dbReference>
<keyword evidence="2" id="KW-1185">Reference proteome</keyword>
<protein>
    <submittedName>
        <fullName evidence="1">Uncharacterized protein</fullName>
    </submittedName>
</protein>
<sequence>MTSPDLSVIEIGVNEISGRAPHQDAERYERDLAALQAWQQELLEAVERDGDAAPARPLLDRVNNTIDVTTRRRESALERDQQSGSSAQ</sequence>
<evidence type="ECO:0000313" key="2">
    <source>
        <dbReference type="Proteomes" id="UP000562984"/>
    </source>
</evidence>
<comment type="caution">
    <text evidence="1">The sequence shown here is derived from an EMBL/GenBank/DDBJ whole genome shotgun (WGS) entry which is preliminary data.</text>
</comment>
<proteinExistence type="predicted"/>
<reference evidence="1 2" key="1">
    <citation type="submission" date="2020-05" db="EMBL/GenBank/DDBJ databases">
        <title>Nakamurella sp. DB0629 isolated from air conditioner.</title>
        <authorList>
            <person name="Kim D.H."/>
            <person name="Kim D.-U."/>
        </authorList>
    </citation>
    <scope>NUCLEOTIDE SEQUENCE [LARGE SCALE GENOMIC DNA]</scope>
    <source>
        <strain evidence="1 2">DB0629</strain>
    </source>
</reference>